<comment type="caution">
    <text evidence="1">The sequence shown here is derived from an EMBL/GenBank/DDBJ whole genome shotgun (WGS) entry which is preliminary data.</text>
</comment>
<gene>
    <name evidence="1" type="ORF">EYC84_004733</name>
</gene>
<protein>
    <submittedName>
        <fullName evidence="1">Uncharacterized protein</fullName>
    </submittedName>
</protein>
<name>A0A5M9K6D4_MONFR</name>
<keyword evidence="2" id="KW-1185">Reference proteome</keyword>
<evidence type="ECO:0000313" key="2">
    <source>
        <dbReference type="Proteomes" id="UP000322873"/>
    </source>
</evidence>
<dbReference type="AlphaFoldDB" id="A0A5M9K6D4"/>
<proteinExistence type="predicted"/>
<organism evidence="1 2">
    <name type="scientific">Monilinia fructicola</name>
    <name type="common">Brown rot fungus</name>
    <name type="synonym">Ciboria fructicola</name>
    <dbReference type="NCBI Taxonomy" id="38448"/>
    <lineage>
        <taxon>Eukaryota</taxon>
        <taxon>Fungi</taxon>
        <taxon>Dikarya</taxon>
        <taxon>Ascomycota</taxon>
        <taxon>Pezizomycotina</taxon>
        <taxon>Leotiomycetes</taxon>
        <taxon>Helotiales</taxon>
        <taxon>Sclerotiniaceae</taxon>
        <taxon>Monilinia</taxon>
    </lineage>
</organism>
<sequence>MRYHGTDSPRGPLMMSRTGRLSYLRGCGHYCLSPPRTGLEIRAAALKRGELRADIVTFARADTLADQWYDASVIRLHTAVNSGSVLVCLDDLGYS</sequence>
<accession>A0A5M9K6D4</accession>
<reference evidence="1 2" key="1">
    <citation type="submission" date="2019-06" db="EMBL/GenBank/DDBJ databases">
        <title>Genome Sequence of the Brown Rot Fungal Pathogen Monilinia fructicola.</title>
        <authorList>
            <person name="De Miccolis Angelini R.M."/>
            <person name="Landi L."/>
            <person name="Abate D."/>
            <person name="Pollastro S."/>
            <person name="Romanazzi G."/>
            <person name="Faretra F."/>
        </authorList>
    </citation>
    <scope>NUCLEOTIDE SEQUENCE [LARGE SCALE GENOMIC DNA]</scope>
    <source>
        <strain evidence="1 2">Mfrc123</strain>
    </source>
</reference>
<dbReference type="Proteomes" id="UP000322873">
    <property type="component" value="Unassembled WGS sequence"/>
</dbReference>
<evidence type="ECO:0000313" key="1">
    <source>
        <dbReference type="EMBL" id="KAA8575602.1"/>
    </source>
</evidence>
<dbReference type="EMBL" id="VICG01000002">
    <property type="protein sequence ID" value="KAA8575602.1"/>
    <property type="molecule type" value="Genomic_DNA"/>
</dbReference>